<protein>
    <submittedName>
        <fullName evidence="1">Uncharacterized protein</fullName>
    </submittedName>
</protein>
<evidence type="ECO:0000313" key="1">
    <source>
        <dbReference type="EMBL" id="APH54688.1"/>
    </source>
</evidence>
<accession>A0AAC9KCB0</accession>
<name>A0AAC9KCB0_9PROT</name>
<evidence type="ECO:0000313" key="2">
    <source>
        <dbReference type="Proteomes" id="UP000182373"/>
    </source>
</evidence>
<dbReference type="EMBL" id="CP018191">
    <property type="protein sequence ID" value="APH54688.1"/>
    <property type="molecule type" value="Genomic_DNA"/>
</dbReference>
<proteinExistence type="predicted"/>
<reference evidence="2" key="1">
    <citation type="submission" date="2016-11" db="EMBL/GenBank/DDBJ databases">
        <title>Comparative genomic and phenotypic analysis of Granulibacter bethesdensis clinical isolates from patients with chronic granulomatous disease.</title>
        <authorList>
            <person name="Zarember K.A."/>
            <person name="Porcella S.F."/>
            <person name="Chu J."/>
            <person name="Ding L."/>
            <person name="Dahlstrom E."/>
            <person name="Barbian K."/>
            <person name="Martens C."/>
            <person name="Sykora L."/>
            <person name="Kramer S."/>
            <person name="Pettinato A.M."/>
            <person name="Hong H."/>
            <person name="Wald G."/>
            <person name="Berg L.J."/>
            <person name="Rogge L.S."/>
            <person name="Greenberg D.E."/>
            <person name="Falcone E.L."/>
            <person name="Neves J.F."/>
            <person name="Simoes M.J."/>
            <person name="Casal M."/>
            <person name="Rodriguez-Lopez F.C."/>
            <person name="Zelazny A."/>
            <person name="Gallin J.I."/>
            <person name="Holland S.M."/>
        </authorList>
    </citation>
    <scope>NUCLEOTIDE SEQUENCE [LARGE SCALE GENOMIC DNA]</scope>
    <source>
        <strain evidence="2">NIH9.1</strain>
    </source>
</reference>
<gene>
    <name evidence="1" type="ORF">GbCGDNIH9_1392</name>
</gene>
<organism evidence="1 2">
    <name type="scientific">Granulibacter bethesdensis</name>
    <dbReference type="NCBI Taxonomy" id="364410"/>
    <lineage>
        <taxon>Bacteria</taxon>
        <taxon>Pseudomonadati</taxon>
        <taxon>Pseudomonadota</taxon>
        <taxon>Alphaproteobacteria</taxon>
        <taxon>Acetobacterales</taxon>
        <taxon>Acetobacteraceae</taxon>
        <taxon>Granulibacter</taxon>
    </lineage>
</organism>
<dbReference type="AlphaFoldDB" id="A0AAC9KCB0"/>
<sequence length="57" mass="6287">MLIKPLSVSQACYIPVACQAWAQCMKRLSNLPCLFCLLPFPMLTGFHDGSIKNDGIT</sequence>
<dbReference type="Proteomes" id="UP000182373">
    <property type="component" value="Chromosome"/>
</dbReference>